<organism evidence="2 3">
    <name type="scientific">Rurimicrobium arvi</name>
    <dbReference type="NCBI Taxonomy" id="2049916"/>
    <lineage>
        <taxon>Bacteria</taxon>
        <taxon>Pseudomonadati</taxon>
        <taxon>Bacteroidota</taxon>
        <taxon>Chitinophagia</taxon>
        <taxon>Chitinophagales</taxon>
        <taxon>Chitinophagaceae</taxon>
        <taxon>Rurimicrobium</taxon>
    </lineage>
</organism>
<dbReference type="PANTHER" id="PTHR39639">
    <property type="entry name" value="CHROMOSOME 16, WHOLE GENOME SHOTGUN SEQUENCE"/>
    <property type="match status" value="1"/>
</dbReference>
<evidence type="ECO:0000313" key="3">
    <source>
        <dbReference type="Proteomes" id="UP001501410"/>
    </source>
</evidence>
<dbReference type="InterPro" id="IPR004919">
    <property type="entry name" value="GmrSD_N"/>
</dbReference>
<dbReference type="Proteomes" id="UP001501410">
    <property type="component" value="Unassembled WGS sequence"/>
</dbReference>
<feature type="domain" description="GmrSD restriction endonucleases N-terminal" evidence="1">
    <location>
        <begin position="14"/>
        <end position="158"/>
    </location>
</feature>
<keyword evidence="3" id="KW-1185">Reference proteome</keyword>
<evidence type="ECO:0000313" key="2">
    <source>
        <dbReference type="EMBL" id="GAA4457963.1"/>
    </source>
</evidence>
<reference evidence="3" key="1">
    <citation type="journal article" date="2019" name="Int. J. Syst. Evol. Microbiol.">
        <title>The Global Catalogue of Microorganisms (GCM) 10K type strain sequencing project: providing services to taxonomists for standard genome sequencing and annotation.</title>
        <authorList>
            <consortium name="The Broad Institute Genomics Platform"/>
            <consortium name="The Broad Institute Genome Sequencing Center for Infectious Disease"/>
            <person name="Wu L."/>
            <person name="Ma J."/>
        </authorList>
    </citation>
    <scope>NUCLEOTIDE SEQUENCE [LARGE SCALE GENOMIC DNA]</scope>
    <source>
        <strain evidence="3">JCM 31921</strain>
    </source>
</reference>
<protein>
    <recommendedName>
        <fullName evidence="1">GmrSD restriction endonucleases N-terminal domain-containing protein</fullName>
    </recommendedName>
</protein>
<sequence>MKRQPTPQHITWFLDMNRNGQLDLDPPYQRKSVWTPKDRRFFLDTIFRNYPAPPIFVHREINDSGFAMYHVVDGKQRLETILSFADSKIAISSDFGDENLNGKKFRDLDTEHKRKFWDYVLVVDFIDSIVGTNIEEVFDRVNRNSKNLQPQELRHAKYDGWFITEAETESDTKFWWDLKVTTRAKEKRMRNIQFVSELLLIVIENKIVGFSQDYLDAMYAKYDTIDELEEEYQLDEGFDVESYIVKKEDIKQVLMEMNNFNQCVDAYGKTANNLYTLWALIAFNLDNLPTIEELAARYLTFMHVVDNFVNAKAPEDVEPNDNLAQFSYFRNSKGASTELPQRTARLRALETILQ</sequence>
<dbReference type="EMBL" id="BAABEZ010000024">
    <property type="protein sequence ID" value="GAA4457963.1"/>
    <property type="molecule type" value="Genomic_DNA"/>
</dbReference>
<proteinExistence type="predicted"/>
<accession>A0ABP8MXW7</accession>
<name>A0ABP8MXW7_9BACT</name>
<dbReference type="Pfam" id="PF03235">
    <property type="entry name" value="GmrSD_N"/>
    <property type="match status" value="1"/>
</dbReference>
<evidence type="ECO:0000259" key="1">
    <source>
        <dbReference type="Pfam" id="PF03235"/>
    </source>
</evidence>
<comment type="caution">
    <text evidence="2">The sequence shown here is derived from an EMBL/GenBank/DDBJ whole genome shotgun (WGS) entry which is preliminary data.</text>
</comment>
<dbReference type="RefSeq" id="WP_344827838.1">
    <property type="nucleotide sequence ID" value="NZ_BAABEZ010000024.1"/>
</dbReference>
<dbReference type="PANTHER" id="PTHR39639:SF1">
    <property type="entry name" value="DUF262 DOMAIN-CONTAINING PROTEIN"/>
    <property type="match status" value="1"/>
</dbReference>
<gene>
    <name evidence="2" type="ORF">GCM10023092_25470</name>
</gene>